<dbReference type="RefSeq" id="XP_044543881.1">
    <property type="nucleotide sequence ID" value="XM_044685997.1"/>
</dbReference>
<dbReference type="PANTHER" id="PTHR47932:SF44">
    <property type="entry name" value="MIOREX COMPLEX COMPONENT 1"/>
    <property type="match status" value="1"/>
</dbReference>
<dbReference type="NCBIfam" id="TIGR00756">
    <property type="entry name" value="PPR"/>
    <property type="match status" value="2"/>
</dbReference>
<evidence type="ECO:0000313" key="3">
    <source>
        <dbReference type="EMBL" id="KAG2374707.1"/>
    </source>
</evidence>
<evidence type="ECO:0000313" key="4">
    <source>
        <dbReference type="Proteomes" id="UP000816034"/>
    </source>
</evidence>
<dbReference type="InterPro" id="IPR011990">
    <property type="entry name" value="TPR-like_helical_dom_sf"/>
</dbReference>
<evidence type="ECO:0008006" key="5">
    <source>
        <dbReference type="Google" id="ProtNLM"/>
    </source>
</evidence>
<evidence type="ECO:0000256" key="2">
    <source>
        <dbReference type="PROSITE-ProRule" id="PRU00708"/>
    </source>
</evidence>
<reference evidence="3 4" key="1">
    <citation type="journal article" date="2018" name="BMC Genomics">
        <title>The genome of Naegleria lovaniensis, the basis for a comparative approach to unravel pathogenicity factors of the human pathogenic amoeba N. fowleri.</title>
        <authorList>
            <person name="Liechti N."/>
            <person name="Schurch N."/>
            <person name="Bruggmann R."/>
            <person name="Wittwer M."/>
        </authorList>
    </citation>
    <scope>NUCLEOTIDE SEQUENCE [LARGE SCALE GENOMIC DNA]</scope>
    <source>
        <strain evidence="3 4">ATCC 30569</strain>
    </source>
</reference>
<keyword evidence="1" id="KW-0677">Repeat</keyword>
<proteinExistence type="predicted"/>
<dbReference type="Gene3D" id="1.25.40.10">
    <property type="entry name" value="Tetratricopeptide repeat domain"/>
    <property type="match status" value="4"/>
</dbReference>
<name>A0AA88KJA6_NAELO</name>
<comment type="caution">
    <text evidence="3">The sequence shown here is derived from an EMBL/GenBank/DDBJ whole genome shotgun (WGS) entry which is preliminary data.</text>
</comment>
<keyword evidence="4" id="KW-1185">Reference proteome</keyword>
<gene>
    <name evidence="3" type="ORF">C9374_010451</name>
</gene>
<dbReference type="PROSITE" id="PS51375">
    <property type="entry name" value="PPR"/>
    <property type="match status" value="1"/>
</dbReference>
<dbReference type="InterPro" id="IPR002885">
    <property type="entry name" value="PPR_rpt"/>
</dbReference>
<dbReference type="GeneID" id="68102905"/>
<dbReference type="AlphaFoldDB" id="A0AA88KJA6"/>
<evidence type="ECO:0000256" key="1">
    <source>
        <dbReference type="ARBA" id="ARBA00022737"/>
    </source>
</evidence>
<dbReference type="SUPFAM" id="SSF48452">
    <property type="entry name" value="TPR-like"/>
    <property type="match status" value="1"/>
</dbReference>
<dbReference type="EMBL" id="PYSW02000043">
    <property type="protein sequence ID" value="KAG2374707.1"/>
    <property type="molecule type" value="Genomic_DNA"/>
</dbReference>
<sequence>MIKSSRYGTALLIPVKSYRNDIIMNVKVLRLITHHFSLHYASCLQQMKIPVQRLFSQNLKSSAISEEGFSETEYNCLRSMYESKTPEEFKRSEHLEPEPLRTYLLNTSLYPLEGYQIAELMEEALRHQNYQQTVDIFTSTANEDSRNIRGYELVVDALMELKDYKLAEMICLKGASKFYTQRNNPIFAQLLRIYCVTNQPEKLDALYKQLADSGFMDSFQQYAVLKRFADRSDLKSMEVFFDKITKPSEQILQLMLTPYINNDVGVEKVEEIFNKFSQPNTKIYNIVMDYFVNKGSYTKAEEIYRSIKEPDTHSHNIILKAYTQTQDTLKLARHVQQHPPDNYTYNTLLTKYAKLGDISTVENIFKMMKERSFDTYNIMLMAYNKAGRNDKALEFYQTQIPTSIQDGYSYATLMKIIAEEHDAEAVQNVYQSIQNPNMVHKNILMNTLADQGKMKEVEEIFKTIQDPDEYSINSLLKAFINGKDFERAEMCFKELKNPTTSTCNIMLKEYKKRKMTDKIRTIFHSMPKPNNQTYTVILSALPPTEAMALLKQIPNPNDLHIRAIMGNFANSGDVDMVVQIFEKLVNPQPEAYAILLAALTKNLSKDNVAEMLPVIEHYYQQMPDKTYLAAVNCVLKGYAVAGDYETVENMIAKMPEVSIISENCLLRAYKEASMYDKAYNFYMNQMKMVDSVSFVLIMACYYKCHHTKPSVQLVEELFAKLSDPYTSAYNSLMEFYCRDNTLSSYNKVVKLFKNIPNPDRTSFSHLNKAKEAIAKHEGL</sequence>
<accession>A0AA88KJA6</accession>
<protein>
    <recommendedName>
        <fullName evidence="5">Leucine-rich PPR motif-containing protein, mitochondrial</fullName>
    </recommendedName>
</protein>
<dbReference type="GO" id="GO:0003729">
    <property type="term" value="F:mRNA binding"/>
    <property type="evidence" value="ECO:0007669"/>
    <property type="project" value="TreeGrafter"/>
</dbReference>
<organism evidence="3 4">
    <name type="scientific">Naegleria lovaniensis</name>
    <name type="common">Amoeba</name>
    <dbReference type="NCBI Taxonomy" id="51637"/>
    <lineage>
        <taxon>Eukaryota</taxon>
        <taxon>Discoba</taxon>
        <taxon>Heterolobosea</taxon>
        <taxon>Tetramitia</taxon>
        <taxon>Eutetramitia</taxon>
        <taxon>Vahlkampfiidae</taxon>
        <taxon>Naegleria</taxon>
    </lineage>
</organism>
<dbReference type="PANTHER" id="PTHR47932">
    <property type="entry name" value="ATPASE EXPRESSION PROTEIN 3"/>
    <property type="match status" value="1"/>
</dbReference>
<dbReference type="Pfam" id="PF01535">
    <property type="entry name" value="PPR"/>
    <property type="match status" value="5"/>
</dbReference>
<feature type="repeat" description="PPR" evidence="2">
    <location>
        <begin position="341"/>
        <end position="375"/>
    </location>
</feature>
<dbReference type="Proteomes" id="UP000816034">
    <property type="component" value="Unassembled WGS sequence"/>
</dbReference>